<reference evidence="1 2" key="1">
    <citation type="submission" date="2019-08" db="EMBL/GenBank/DDBJ databases">
        <authorList>
            <person name="Liang Q."/>
        </authorList>
    </citation>
    <scope>NUCLEOTIDE SEQUENCE [LARGE SCALE GENOMIC DNA]</scope>
    <source>
        <strain evidence="1 2">V1718</strain>
    </source>
</reference>
<dbReference type="AlphaFoldDB" id="A0A5B8XPX9"/>
<accession>A0A5B8XPX9</accession>
<dbReference type="OrthoDB" id="3575180at2"/>
<sequence>MKIMEQLLETLGEHFRGLEGRVDFDDYVHLHGTPIQALLYSGLFLPKLVMIDDCVLLSWNVADEEAESRFRAALRDPSKTRAEVEASFNLIEVGYLFRPSSRVTTDDEDILLASLLCLSWRGWLNTCFPERNFAVDVLTCEMTGSTAGVQFYQVC</sequence>
<name>A0A5B8XPX9_9DELT</name>
<dbReference type="Proteomes" id="UP000321595">
    <property type="component" value="Chromosome"/>
</dbReference>
<dbReference type="KEGG" id="bbae:FRD01_07800"/>
<organism evidence="1 2">
    <name type="scientific">Microvenator marinus</name>
    <dbReference type="NCBI Taxonomy" id="2600177"/>
    <lineage>
        <taxon>Bacteria</taxon>
        <taxon>Deltaproteobacteria</taxon>
        <taxon>Bradymonadales</taxon>
        <taxon>Microvenatoraceae</taxon>
        <taxon>Microvenator</taxon>
    </lineage>
</organism>
<proteinExistence type="predicted"/>
<protein>
    <submittedName>
        <fullName evidence="1">Uncharacterized protein</fullName>
    </submittedName>
</protein>
<evidence type="ECO:0000313" key="1">
    <source>
        <dbReference type="EMBL" id="QED27147.1"/>
    </source>
</evidence>
<evidence type="ECO:0000313" key="2">
    <source>
        <dbReference type="Proteomes" id="UP000321595"/>
    </source>
</evidence>
<dbReference type="EMBL" id="CP042467">
    <property type="protein sequence ID" value="QED27147.1"/>
    <property type="molecule type" value="Genomic_DNA"/>
</dbReference>
<keyword evidence="2" id="KW-1185">Reference proteome</keyword>
<dbReference type="RefSeq" id="WP_146958832.1">
    <property type="nucleotide sequence ID" value="NZ_CP042467.1"/>
</dbReference>
<gene>
    <name evidence="1" type="ORF">FRD01_07800</name>
</gene>